<dbReference type="AlphaFoldDB" id="A0A090E4X5"/>
<dbReference type="InterPro" id="IPR025997">
    <property type="entry name" value="SBP_2_dom"/>
</dbReference>
<proteinExistence type="inferred from homology"/>
<dbReference type="STRING" id="69974.MPLDJ20_120290"/>
<keyword evidence="3 4" id="KW-0732">Signal</keyword>
<evidence type="ECO:0000313" key="7">
    <source>
        <dbReference type="Proteomes" id="UP000045285"/>
    </source>
</evidence>
<keyword evidence="7" id="KW-1185">Reference proteome</keyword>
<dbReference type="InterPro" id="IPR028082">
    <property type="entry name" value="Peripla_BP_I"/>
</dbReference>
<dbReference type="GO" id="GO:0030246">
    <property type="term" value="F:carbohydrate binding"/>
    <property type="evidence" value="ECO:0007669"/>
    <property type="project" value="UniProtKB-ARBA"/>
</dbReference>
<dbReference type="SUPFAM" id="SSF53822">
    <property type="entry name" value="Periplasmic binding protein-like I"/>
    <property type="match status" value="1"/>
</dbReference>
<protein>
    <submittedName>
        <fullName evidence="6">Ribose ABC transporter, substrate-binding protein</fullName>
    </submittedName>
</protein>
<comment type="subcellular location">
    <subcellularLocation>
        <location evidence="1">Cell envelope</location>
    </subcellularLocation>
</comment>
<evidence type="ECO:0000256" key="2">
    <source>
        <dbReference type="ARBA" id="ARBA00007639"/>
    </source>
</evidence>
<dbReference type="PANTHER" id="PTHR46847">
    <property type="entry name" value="D-ALLOSE-BINDING PERIPLASMIC PROTEIN-RELATED"/>
    <property type="match status" value="1"/>
</dbReference>
<dbReference type="EMBL" id="CCMZ01000035">
    <property type="protein sequence ID" value="CDX24549.1"/>
    <property type="molecule type" value="Genomic_DNA"/>
</dbReference>
<organism evidence="6 7">
    <name type="scientific">Mesorhizobium plurifarium</name>
    <dbReference type="NCBI Taxonomy" id="69974"/>
    <lineage>
        <taxon>Bacteria</taxon>
        <taxon>Pseudomonadati</taxon>
        <taxon>Pseudomonadota</taxon>
        <taxon>Alphaproteobacteria</taxon>
        <taxon>Hyphomicrobiales</taxon>
        <taxon>Phyllobacteriaceae</taxon>
        <taxon>Mesorhizobium</taxon>
    </lineage>
</organism>
<feature type="signal peptide" evidence="4">
    <location>
        <begin position="1"/>
        <end position="26"/>
    </location>
</feature>
<dbReference type="Proteomes" id="UP000045285">
    <property type="component" value="Unassembled WGS sequence"/>
</dbReference>
<evidence type="ECO:0000259" key="5">
    <source>
        <dbReference type="Pfam" id="PF13407"/>
    </source>
</evidence>
<evidence type="ECO:0000256" key="1">
    <source>
        <dbReference type="ARBA" id="ARBA00004196"/>
    </source>
</evidence>
<dbReference type="Pfam" id="PF13407">
    <property type="entry name" value="Peripla_BP_4"/>
    <property type="match status" value="1"/>
</dbReference>
<dbReference type="GO" id="GO:0030313">
    <property type="term" value="C:cell envelope"/>
    <property type="evidence" value="ECO:0007669"/>
    <property type="project" value="UniProtKB-SubCell"/>
</dbReference>
<evidence type="ECO:0000256" key="4">
    <source>
        <dbReference type="SAM" id="SignalP"/>
    </source>
</evidence>
<evidence type="ECO:0000256" key="3">
    <source>
        <dbReference type="ARBA" id="ARBA00022729"/>
    </source>
</evidence>
<feature type="domain" description="Periplasmic binding protein" evidence="5">
    <location>
        <begin position="73"/>
        <end position="292"/>
    </location>
</feature>
<evidence type="ECO:0000313" key="6">
    <source>
        <dbReference type="EMBL" id="CDX24549.1"/>
    </source>
</evidence>
<comment type="similarity">
    <text evidence="2">Belongs to the bacterial solute-binding protein 2 family.</text>
</comment>
<reference evidence="7" key="1">
    <citation type="submission" date="2014-08" db="EMBL/GenBank/DDBJ databases">
        <authorList>
            <person name="Moulin L."/>
        </authorList>
    </citation>
    <scope>NUCLEOTIDE SEQUENCE [LARGE SCALE GENOMIC DNA]</scope>
</reference>
<name>A0A090E4X5_MESPL</name>
<sequence length="395" mass="41695">MDTHAVRILLPALLLAGLALPNTALADGKAALATLPDNLRSLYVGAEQNVQPSAFDGFAMPAKPWKWCHSESYQGNPWRVALTSHFKSLVGAFQADGSVSSFELSDSNGDTSQQIAQLRAFIDKKCSIITVVAGSSTALNDAIEAAYKAGIPVVSVGLVTTPYAVSVDSNYIKFGYDMAKDITTALNGKGNVLRVEGIAGSPLVAEQRVGADKGFAESPDVKVVRDVNGNWTAAVTKTVVLQALATNPGPIEAVWTSGSEARVVAEAFAQAGRPAPVITGSISGDALGYWKAHPDFKFTGGALLPSWTAQTAVRVGVRMLLGQEPKVSLVEIPVPDVKIGDLGSWYRSCMTADAVSVFPVAPQDPMPEDLMNGYFKKPAPTPQFDYAKTPDPCAQ</sequence>
<feature type="chain" id="PRO_5001854565" evidence="4">
    <location>
        <begin position="27"/>
        <end position="395"/>
    </location>
</feature>
<dbReference type="Gene3D" id="3.40.50.2300">
    <property type="match status" value="2"/>
</dbReference>
<gene>
    <name evidence="6" type="ORF">MPL3356_400122</name>
</gene>
<dbReference type="PANTHER" id="PTHR46847:SF1">
    <property type="entry name" value="D-ALLOSE-BINDING PERIPLASMIC PROTEIN-RELATED"/>
    <property type="match status" value="1"/>
</dbReference>
<accession>A0A090E4X5</accession>